<evidence type="ECO:0000313" key="2">
    <source>
        <dbReference type="EMBL" id="APW59445.1"/>
    </source>
</evidence>
<name>A0A1U7CKI0_9BACT</name>
<dbReference type="Proteomes" id="UP000186309">
    <property type="component" value="Chromosome"/>
</dbReference>
<feature type="transmembrane region" description="Helical" evidence="1">
    <location>
        <begin position="42"/>
        <end position="60"/>
    </location>
</feature>
<keyword evidence="3" id="KW-1185">Reference proteome</keyword>
<dbReference type="STRING" id="1387353.BSF38_00868"/>
<evidence type="ECO:0000256" key="1">
    <source>
        <dbReference type="SAM" id="Phobius"/>
    </source>
</evidence>
<organism evidence="2 3">
    <name type="scientific">Paludisphaera borealis</name>
    <dbReference type="NCBI Taxonomy" id="1387353"/>
    <lineage>
        <taxon>Bacteria</taxon>
        <taxon>Pseudomonadati</taxon>
        <taxon>Planctomycetota</taxon>
        <taxon>Planctomycetia</taxon>
        <taxon>Isosphaerales</taxon>
        <taxon>Isosphaeraceae</taxon>
        <taxon>Paludisphaera</taxon>
    </lineage>
</organism>
<keyword evidence="1" id="KW-0472">Membrane</keyword>
<proteinExistence type="predicted"/>
<feature type="transmembrane region" description="Helical" evidence="1">
    <location>
        <begin position="111"/>
        <end position="133"/>
    </location>
</feature>
<dbReference type="RefSeq" id="WP_076343623.1">
    <property type="nucleotide sequence ID" value="NZ_CP019082.1"/>
</dbReference>
<evidence type="ECO:0000313" key="3">
    <source>
        <dbReference type="Proteomes" id="UP000186309"/>
    </source>
</evidence>
<feature type="transmembrane region" description="Helical" evidence="1">
    <location>
        <begin position="12"/>
        <end position="30"/>
    </location>
</feature>
<dbReference type="AlphaFoldDB" id="A0A1U7CKI0"/>
<feature type="transmembrane region" description="Helical" evidence="1">
    <location>
        <begin position="139"/>
        <end position="169"/>
    </location>
</feature>
<gene>
    <name evidence="2" type="ORF">BSF38_00868</name>
</gene>
<accession>A0A1U7CKI0</accession>
<reference evidence="3" key="1">
    <citation type="submission" date="2016-12" db="EMBL/GenBank/DDBJ databases">
        <title>Comparative genomics of four Isosphaeraceae planctomycetes: a common pool of plasmids and glycoside hydrolase genes.</title>
        <authorList>
            <person name="Ivanova A."/>
        </authorList>
    </citation>
    <scope>NUCLEOTIDE SEQUENCE [LARGE SCALE GENOMIC DNA]</scope>
    <source>
        <strain evidence="3">PX4</strain>
    </source>
</reference>
<keyword evidence="1" id="KW-0812">Transmembrane</keyword>
<sequence length="541" mass="61005">MGKVRAGSRIAPLMFGIAFCALVLGFFANLVRSDPRSDPRNFLIIFGVLVGLWYFLFAMYRMKRKSLECVECGRVFLPAQSPKGEAVCPRCQIRKLDPVAQKTSVRKTISVLLATYAILGLTLGSLLTVILVLDAEWELWRAIAVSALTIVLLIPTAFALVLLSFAIWFKASQSETRLLARARKNAKEDGETLHQGPHLVWYAGDADPSTLLNEQMEMTRCRLNSLLGESSDVERPLRILVFNRQNDLEVFSRAFLPHMWNFDGVVFPSRTLAISTEEARTYIVDNNATLRSFYCTAFMEDRRFPPSLLWLKLGIARFVSRPEEDEAQRIDRKMAASIANGTTRGTDLFSLRPKRTAQLFRKWYDPGSFREYAQIHFQTASIFRFLIEGGTSPERLAALRGFLSDLKEGSKIEELFASRFGFGYEEFLRRWNDSILGQGQGRHVPAPRRIADKIQNTIGAFAKDPLQPVMDRIVAVRDLGMGGRIEGADILIELLRNPKSEVPEAEIVWALEAISGRILGPDPETWSAWLQEQDVHSEAPA</sequence>
<protein>
    <submittedName>
        <fullName evidence="2">Uncharacterized protein</fullName>
    </submittedName>
</protein>
<keyword evidence="1" id="KW-1133">Transmembrane helix</keyword>
<dbReference type="OrthoDB" id="9857123at2"/>
<dbReference type="EMBL" id="CP019082">
    <property type="protein sequence ID" value="APW59445.1"/>
    <property type="molecule type" value="Genomic_DNA"/>
</dbReference>
<dbReference type="KEGG" id="pbor:BSF38_00868"/>